<keyword evidence="1" id="KW-0732">Signal</keyword>
<evidence type="ECO:0000313" key="3">
    <source>
        <dbReference type="Proteomes" id="UP001456224"/>
    </source>
</evidence>
<reference evidence="2 3" key="1">
    <citation type="submission" date="2024-03" db="EMBL/GenBank/DDBJ databases">
        <title>Reference genomes for the five species model microbial community.</title>
        <authorList>
            <person name="Padfield D."/>
        </authorList>
    </citation>
    <scope>NUCLEOTIDE SEQUENCE [LARGE SCALE GENOMIC DNA]</scope>
    <source>
        <strain evidence="2 3">AB1</strain>
    </source>
</reference>
<gene>
    <name evidence="2" type="ORF">WHX56_01380</name>
</gene>
<dbReference type="RefSeq" id="WP_338880085.1">
    <property type="nucleotide sequence ID" value="NZ_CP148753.1"/>
</dbReference>
<evidence type="ECO:0000313" key="2">
    <source>
        <dbReference type="EMBL" id="WXR74163.1"/>
    </source>
</evidence>
<dbReference type="InterPro" id="IPR032774">
    <property type="entry name" value="WG_beta_rep"/>
</dbReference>
<dbReference type="Pfam" id="PF14903">
    <property type="entry name" value="WG_beta_rep"/>
    <property type="match status" value="5"/>
</dbReference>
<feature type="chain" id="PRO_5046096020" evidence="1">
    <location>
        <begin position="21"/>
        <end position="1015"/>
    </location>
</feature>
<sequence>MKAPLALTPLALALALGGLAAVPGAAQAQSDWLRRCAASFYEDGSGTGCQQPYREGLAAVLTGSAGDDEGSWGYIDKQGRMAIAPAYTDAEPFQNGLAAVSQGDLWGYIDRKGQWAIPPRYPRATGFNAEGTALVEEDGRDVLIDRQGKTLKTFPLGTRTWGFQPGQKLASMEMPLPPRLFNAATGKAVTLPEGVMSLAAPSGGYLPAQLRDTRYGGWWGLLDTNGGWAIAPHTLRSREAPMRDGGVLAVRRDERWQFVDTRGEALSPERYEQLRLIAPGLWFAKPDRSGKALLLDGQRKVLHRFASDYAGMRERDGWRFLIDDNAVLLIDPAGKFMQLALGQGSVDVRDGQAWVSGVPPANAVEAEAGAETDDGAAQAAVPVEADAALAEEAAADSGAQAAADVAMPPPGMPSPPMVEAVSAPAAAAAAAEEAATSAAAGAEISDGGLAQVYARDGSPLLDAATIAQLRAYRVTPFEQRDRARGGKPPARLPLALLRPHDYSQATGILTPSGRIVTNADWDDISAYDASLPLPVRTRDGKAGAIDADGNWAIPPRFTEIRPFRGAYAWARMPGTTRRDSVLIDARGKPAAVPAAVLDGAMEFDGDLILYREPDENREQRWGVWSVRDGTPVLKPAYESIEKFEDDWAKVEDQGRWGVIDRKGKWALPAAYESAYDLEYLGDGLMLIPGAESRSRRGGHSDRAYRLVDLRTGKASERLAEKPTKQKDGRYIGELADAGTMLFDTRGGAFRLSDSRPKRKEQYEDWIYIESEDREGAIDARGDMKIPALYGEFNPFFVQPEGLARAYDGSNYRLIDQNGRTVLAKRGDGMPLATMKRLVFHDDATSSSVMTDLQGVEITRIPGTYSVRDRSASEGVAVYRGDGGNGRQGFVDASGKRIVGPHFDSLGPLKDGLAVAQRLQRTGKFYGYIDLTGRYAIPPRYTWAADFQEGRALVRQDGFTQFIDTKGAPIATFVMVCDTVTILDDVGRITWPQKKMSCPTADKFELAPGNAKAEQP</sequence>
<dbReference type="SUPFAM" id="SSF69360">
    <property type="entry name" value="Cell wall binding repeat"/>
    <property type="match status" value="1"/>
</dbReference>
<dbReference type="EMBL" id="CP148753">
    <property type="protein sequence ID" value="WXR74163.1"/>
    <property type="molecule type" value="Genomic_DNA"/>
</dbReference>
<evidence type="ECO:0000256" key="1">
    <source>
        <dbReference type="SAM" id="SignalP"/>
    </source>
</evidence>
<name>A0ABZ2S3H8_9BURK</name>
<dbReference type="Proteomes" id="UP001456224">
    <property type="component" value="Chromosome"/>
</dbReference>
<protein>
    <submittedName>
        <fullName evidence="2">WG repeat-containing protein</fullName>
    </submittedName>
</protein>
<dbReference type="PANTHER" id="PTHR37841">
    <property type="entry name" value="GLR2918 PROTEIN"/>
    <property type="match status" value="1"/>
</dbReference>
<accession>A0ABZ2S3H8</accession>
<feature type="signal peptide" evidence="1">
    <location>
        <begin position="1"/>
        <end position="20"/>
    </location>
</feature>
<proteinExistence type="predicted"/>
<dbReference type="PANTHER" id="PTHR37841:SF1">
    <property type="entry name" value="DUF3298 DOMAIN-CONTAINING PROTEIN"/>
    <property type="match status" value="1"/>
</dbReference>
<organism evidence="2 3">
    <name type="scientific">Achromobacter veterisilvae</name>
    <dbReference type="NCBI Taxonomy" id="2069367"/>
    <lineage>
        <taxon>Bacteria</taxon>
        <taxon>Pseudomonadati</taxon>
        <taxon>Pseudomonadota</taxon>
        <taxon>Betaproteobacteria</taxon>
        <taxon>Burkholderiales</taxon>
        <taxon>Alcaligenaceae</taxon>
        <taxon>Achromobacter</taxon>
    </lineage>
</organism>
<keyword evidence="3" id="KW-1185">Reference proteome</keyword>